<dbReference type="EMBL" id="JAIVGD010000028">
    <property type="protein sequence ID" value="KAH0739199.1"/>
    <property type="molecule type" value="Genomic_DNA"/>
</dbReference>
<protein>
    <recommendedName>
        <fullName evidence="10">Kinesin motor domain-containing protein</fullName>
    </recommendedName>
</protein>
<evidence type="ECO:0000259" key="10">
    <source>
        <dbReference type="PROSITE" id="PS50067"/>
    </source>
</evidence>
<feature type="region of interest" description="Disordered" evidence="9">
    <location>
        <begin position="699"/>
        <end position="730"/>
    </location>
</feature>
<feature type="compositionally biased region" description="Basic and acidic residues" evidence="9">
    <location>
        <begin position="553"/>
        <end position="562"/>
    </location>
</feature>
<dbReference type="InterPro" id="IPR001752">
    <property type="entry name" value="Kinesin_motor_dom"/>
</dbReference>
<proteinExistence type="inferred from homology"/>
<feature type="coiled-coil region" evidence="8">
    <location>
        <begin position="1107"/>
        <end position="1169"/>
    </location>
</feature>
<evidence type="ECO:0000313" key="11">
    <source>
        <dbReference type="EMBL" id="KAH0739199.1"/>
    </source>
</evidence>
<dbReference type="Pfam" id="PF00225">
    <property type="entry name" value="Kinesin"/>
    <property type="match status" value="1"/>
</dbReference>
<dbReference type="PROSITE" id="PS50067">
    <property type="entry name" value="KINESIN_MOTOR_2"/>
    <property type="match status" value="1"/>
</dbReference>
<dbReference type="Gene3D" id="3.40.850.10">
    <property type="entry name" value="Kinesin motor domain"/>
    <property type="match status" value="1"/>
</dbReference>
<dbReference type="PANTHER" id="PTHR37739:SF16">
    <property type="entry name" value="KINESIN-LIKE PROTEIN"/>
    <property type="match status" value="1"/>
</dbReference>
<keyword evidence="5 7" id="KW-0505">Motor protein</keyword>
<feature type="coiled-coil region" evidence="8">
    <location>
        <begin position="1239"/>
        <end position="1294"/>
    </location>
</feature>
<dbReference type="PANTHER" id="PTHR37739">
    <property type="entry name" value="KINESIN-LIKE PROTEIN KIN-12D"/>
    <property type="match status" value="1"/>
</dbReference>
<organism evidence="11 12">
    <name type="scientific">Solanum tuberosum</name>
    <name type="common">Potato</name>
    <dbReference type="NCBI Taxonomy" id="4113"/>
    <lineage>
        <taxon>Eukaryota</taxon>
        <taxon>Viridiplantae</taxon>
        <taxon>Streptophyta</taxon>
        <taxon>Embryophyta</taxon>
        <taxon>Tracheophyta</taxon>
        <taxon>Spermatophyta</taxon>
        <taxon>Magnoliopsida</taxon>
        <taxon>eudicotyledons</taxon>
        <taxon>Gunneridae</taxon>
        <taxon>Pentapetalae</taxon>
        <taxon>asterids</taxon>
        <taxon>lamiids</taxon>
        <taxon>Solanales</taxon>
        <taxon>Solanaceae</taxon>
        <taxon>Solanoideae</taxon>
        <taxon>Solaneae</taxon>
        <taxon>Solanum</taxon>
    </lineage>
</organism>
<evidence type="ECO:0000256" key="2">
    <source>
        <dbReference type="ARBA" id="ARBA00022741"/>
    </source>
</evidence>
<feature type="coiled-coil region" evidence="8">
    <location>
        <begin position="445"/>
        <end position="472"/>
    </location>
</feature>
<comment type="caution">
    <text evidence="11">The sequence shown here is derived from an EMBL/GenBank/DDBJ whole genome shotgun (WGS) entry which is preliminary data.</text>
</comment>
<accession>A0ABQ7TY39</accession>
<evidence type="ECO:0000256" key="3">
    <source>
        <dbReference type="ARBA" id="ARBA00022840"/>
    </source>
</evidence>
<keyword evidence="1" id="KW-0493">Microtubule</keyword>
<name>A0ABQ7TY39_SOLTU</name>
<feature type="domain" description="Kinesin motor" evidence="10">
    <location>
        <begin position="102"/>
        <end position="438"/>
    </location>
</feature>
<dbReference type="Proteomes" id="UP000826656">
    <property type="component" value="Unassembled WGS sequence"/>
</dbReference>
<dbReference type="SMART" id="SM00129">
    <property type="entry name" value="KISc"/>
    <property type="match status" value="1"/>
</dbReference>
<evidence type="ECO:0000256" key="7">
    <source>
        <dbReference type="PROSITE-ProRule" id="PRU00283"/>
    </source>
</evidence>
<evidence type="ECO:0000313" key="12">
    <source>
        <dbReference type="Proteomes" id="UP000826656"/>
    </source>
</evidence>
<feature type="region of interest" description="Disordered" evidence="9">
    <location>
        <begin position="1"/>
        <end position="79"/>
    </location>
</feature>
<reference evidence="11 12" key="1">
    <citation type="journal article" date="2021" name="bioRxiv">
        <title>Chromosome-scale and haplotype-resolved genome assembly of a tetraploid potato cultivar.</title>
        <authorList>
            <person name="Sun H."/>
            <person name="Jiao W.-B."/>
            <person name="Krause K."/>
            <person name="Campoy J.A."/>
            <person name="Goel M."/>
            <person name="Folz-Donahue K."/>
            <person name="Kukat C."/>
            <person name="Huettel B."/>
            <person name="Schneeberger K."/>
        </authorList>
    </citation>
    <scope>NUCLEOTIDE SEQUENCE [LARGE SCALE GENOMIC DNA]</scope>
    <source>
        <strain evidence="11">SolTubOtavaFocal</strain>
        <tissue evidence="11">Leaves</tissue>
    </source>
</reference>
<evidence type="ECO:0000256" key="5">
    <source>
        <dbReference type="ARBA" id="ARBA00023175"/>
    </source>
</evidence>
<dbReference type="InterPro" id="IPR036961">
    <property type="entry name" value="Kinesin_motor_dom_sf"/>
</dbReference>
<dbReference type="PRINTS" id="PR00380">
    <property type="entry name" value="KINESINHEAVY"/>
</dbReference>
<keyword evidence="12" id="KW-1185">Reference proteome</keyword>
<keyword evidence="2 7" id="KW-0547">Nucleotide-binding</keyword>
<feature type="compositionally biased region" description="Polar residues" evidence="9">
    <location>
        <begin position="702"/>
        <end position="727"/>
    </location>
</feature>
<sequence length="1360" mass="151963">MKHSVQPRSTILRENHEAMSSPNPSSTRQKWLTPPPYRKNKSSKENAPPSDLNSSPAVTGMKMMKSPLPPRHPNSNPLKRKLSVESVGSEIGAVVAGSSDSGVKVIVRMRPPTKDEEEGEIVAQKVSNDSLSISGHSFTYDSIADVQSTQLDIFQLVGAPLVENCLAGFNSSVFAYGQTGSGKTYTIWGPANALLDENLTSDQQGLTPRVFQRLFERIEEEQVKHSDKQLAYQCRCSFLEIYNEQITDLLDPSQRNLQLREDVRTGVYVENLTEECVSTMKDVTKLLMKGLSNRRTGATSINAESSRSHSVFTCVVESHCKSMADGLSRLKTSRINLVDLAGSERQKLTGAAGERLKEAGNINRSLSQLGNLINILAEVSQTGKHRHIPYRDSKLTFLLQESLGGNAKLAMICAISPAQSCKSETLSTLRFAQRAKAIKNKAVVNEEMQDDVNVLREVIRQLKDELIRVKANGSQADQNGNHSSGWNARRSLNLLKFSLNRPMTLPPLDEDGDTEMEIVEEAELLGLLPGGSKEVGILRKTLSKSFLVGPAERGNEEKHSSCKGEVGSEDADVTMEEEVPEQVVQPENKVIHGAGLQNLENCSMAEESIHQSCEEENVEADLKKSMSKRLDSDSSQDCLPSLAINLLNQGVKGELVEEIASEQCEGYNERTPENSSKCSEGDAACRDVSVVTNDISPILKSPTPSVSPRVNSSRKSLRTSSMLSASQKDLRESKLDEPHFSFAKPSNSICLDSQANQRSKSCFTSTEHLAASLHRGLEIISNRQSTSLRRSSFRFSCKPADIRAIIPVAKVDVGVQTIVTDDQSFEGGSIFLCSKCKERNSQQELKYANDGSNMQLVRVDESLLVPADGLQLVPADGSQLVPADGSQLVPADGSQSCEKFKIQVPKAVEKVLAGAIRREMALEEICAKQTSEIMQLNRLIQQYKHERECNAIIGQTREDKIARLESLMDGILPTEEFMEDELLSLTHEHKLLKEKYENHPEILSAKIEIRRVQDELEQYRNFFDLGERDVLMEEIQDLRSQLYFYVDSSPKPSKKGSSPLQLAYPCESSEPSVLSTIPESTEESAEQRLEKERIQWSETESKWMSLVEELRLDLEASRSMAEKHKQELNLEKKCSEELKEAMQMAMQGHARMLEQYAELEEKHMQLLIRHRKIQDGIEDVKKAAAKAGVRGAESKFINALAAEISALKVEREKERRYYRDENKGLQAQLRDTAEAVQAAGELLVRLKEAEEAITAAEKRAIEAEHEAKTAYRQIDKLKKKHEKEINNLNQLLEESRLPKERSEVIVNSETITYDAREMNHGGDQLSREEFESFYNREEEEDLSKLVEPSSWFSGYDRCNI</sequence>
<evidence type="ECO:0000256" key="8">
    <source>
        <dbReference type="SAM" id="Coils"/>
    </source>
</evidence>
<dbReference type="SUPFAM" id="SSF52540">
    <property type="entry name" value="P-loop containing nucleoside triphosphate hydrolases"/>
    <property type="match status" value="1"/>
</dbReference>
<keyword evidence="4 8" id="KW-0175">Coiled coil</keyword>
<feature type="binding site" evidence="7">
    <location>
        <begin position="177"/>
        <end position="184"/>
    </location>
    <ligand>
        <name>ATP</name>
        <dbReference type="ChEBI" id="CHEBI:30616"/>
    </ligand>
</feature>
<dbReference type="PROSITE" id="PS00411">
    <property type="entry name" value="KINESIN_MOTOR_1"/>
    <property type="match status" value="1"/>
</dbReference>
<evidence type="ECO:0000256" key="1">
    <source>
        <dbReference type="ARBA" id="ARBA00022701"/>
    </source>
</evidence>
<feature type="compositionally biased region" description="Polar residues" evidence="9">
    <location>
        <begin position="18"/>
        <end position="30"/>
    </location>
</feature>
<keyword evidence="3 7" id="KW-0067">ATP-binding</keyword>
<evidence type="ECO:0000256" key="4">
    <source>
        <dbReference type="ARBA" id="ARBA00023054"/>
    </source>
</evidence>
<gene>
    <name evidence="11" type="ORF">KY290_037904</name>
</gene>
<feature type="region of interest" description="Disordered" evidence="9">
    <location>
        <begin position="553"/>
        <end position="572"/>
    </location>
</feature>
<dbReference type="InterPro" id="IPR044986">
    <property type="entry name" value="KIF15/KIN-12"/>
</dbReference>
<dbReference type="InterPro" id="IPR019821">
    <property type="entry name" value="Kinesin_motor_CS"/>
</dbReference>
<evidence type="ECO:0000256" key="9">
    <source>
        <dbReference type="SAM" id="MobiDB-lite"/>
    </source>
</evidence>
<evidence type="ECO:0000256" key="6">
    <source>
        <dbReference type="ARBA" id="ARBA00034488"/>
    </source>
</evidence>
<dbReference type="InterPro" id="IPR027417">
    <property type="entry name" value="P-loop_NTPase"/>
</dbReference>
<comment type="similarity">
    <text evidence="6">Belongs to the TRAFAC class myosin-kinesin ATPase superfamily. Kinesin family. KIN-12 subfamily.</text>
</comment>